<feature type="compositionally biased region" description="Acidic residues" evidence="5">
    <location>
        <begin position="9"/>
        <end position="20"/>
    </location>
</feature>
<evidence type="ECO:0000256" key="3">
    <source>
        <dbReference type="ARBA" id="ARBA00023135"/>
    </source>
</evidence>
<dbReference type="Pfam" id="PF01922">
    <property type="entry name" value="SRP19"/>
    <property type="match status" value="1"/>
</dbReference>
<reference evidence="6 7" key="1">
    <citation type="journal article" date="2017" name="Biotechnol. Biofuels">
        <title>Differential beta-glucosidase expression as a function of carbon source availability in Talaromyces amestolkiae: a genomic and proteomic approach.</title>
        <authorList>
            <person name="de Eugenio L.I."/>
            <person name="Mendez-Liter J.A."/>
            <person name="Nieto-Dominguez M."/>
            <person name="Alonso L."/>
            <person name="Gil-Munoz J."/>
            <person name="Barriuso J."/>
            <person name="Prieto A."/>
            <person name="Martinez M.J."/>
        </authorList>
    </citation>
    <scope>NUCLEOTIDE SEQUENCE [LARGE SCALE GENOMIC DNA]</scope>
    <source>
        <strain evidence="6 7">CIB</strain>
    </source>
</reference>
<accession>A0A364KW35</accession>
<keyword evidence="7" id="KW-1185">Reference proteome</keyword>
<feature type="region of interest" description="Disordered" evidence="5">
    <location>
        <begin position="1"/>
        <end position="37"/>
    </location>
</feature>
<dbReference type="InterPro" id="IPR036521">
    <property type="entry name" value="SRP19-like_sf"/>
</dbReference>
<dbReference type="FunFam" id="3.30.56.30:FF:000003">
    <property type="entry name" value="Signal recognition particle SEC65 subunit"/>
    <property type="match status" value="1"/>
</dbReference>
<evidence type="ECO:0000313" key="6">
    <source>
        <dbReference type="EMBL" id="RAO67760.1"/>
    </source>
</evidence>
<dbReference type="SUPFAM" id="SSF69695">
    <property type="entry name" value="SRP19"/>
    <property type="match status" value="1"/>
</dbReference>
<feature type="region of interest" description="Disordered" evidence="5">
    <location>
        <begin position="238"/>
        <end position="272"/>
    </location>
</feature>
<feature type="compositionally biased region" description="Basic residues" evidence="5">
    <location>
        <begin position="262"/>
        <end position="272"/>
    </location>
</feature>
<evidence type="ECO:0000256" key="4">
    <source>
        <dbReference type="ARBA" id="ARBA00023274"/>
    </source>
</evidence>
<dbReference type="STRING" id="1196081.A0A364KW35"/>
<proteinExistence type="predicted"/>
<dbReference type="PANTHER" id="PTHR17453:SF0">
    <property type="entry name" value="SIGNAL RECOGNITION PARTICLE 19 KDA PROTEIN"/>
    <property type="match status" value="1"/>
</dbReference>
<gene>
    <name evidence="6" type="ORF">BHQ10_003772</name>
</gene>
<dbReference type="AlphaFoldDB" id="A0A364KW35"/>
<dbReference type="GO" id="GO:0006617">
    <property type="term" value="P:SRP-dependent cotranslational protein targeting to membrane, signal sequence recognition"/>
    <property type="evidence" value="ECO:0007669"/>
    <property type="project" value="TreeGrafter"/>
</dbReference>
<keyword evidence="4" id="KW-0687">Ribonucleoprotein</keyword>
<evidence type="ECO:0000313" key="7">
    <source>
        <dbReference type="Proteomes" id="UP000249363"/>
    </source>
</evidence>
<comment type="caution">
    <text evidence="6">The sequence shown here is derived from an EMBL/GenBank/DDBJ whole genome shotgun (WGS) entry which is preliminary data.</text>
</comment>
<dbReference type="RefSeq" id="XP_040732276.1">
    <property type="nucleotide sequence ID" value="XM_040876065.1"/>
</dbReference>
<dbReference type="Gene3D" id="3.30.56.30">
    <property type="entry name" value="Signal recognition particle, SRP19-like subunit"/>
    <property type="match status" value="1"/>
</dbReference>
<dbReference type="GO" id="GO:0005786">
    <property type="term" value="C:signal recognition particle, endoplasmic reticulum targeting"/>
    <property type="evidence" value="ECO:0007669"/>
    <property type="project" value="UniProtKB-KW"/>
</dbReference>
<dbReference type="PANTHER" id="PTHR17453">
    <property type="entry name" value="SIGNAL RECOGNITION PARTICLE 19 KD PROTEIN"/>
    <property type="match status" value="1"/>
</dbReference>
<keyword evidence="3" id="KW-0733">Signal recognition particle</keyword>
<organism evidence="6 7">
    <name type="scientific">Talaromyces amestolkiae</name>
    <dbReference type="NCBI Taxonomy" id="1196081"/>
    <lineage>
        <taxon>Eukaryota</taxon>
        <taxon>Fungi</taxon>
        <taxon>Dikarya</taxon>
        <taxon>Ascomycota</taxon>
        <taxon>Pezizomycotina</taxon>
        <taxon>Eurotiomycetes</taxon>
        <taxon>Eurotiomycetidae</taxon>
        <taxon>Eurotiales</taxon>
        <taxon>Trichocomaceae</taxon>
        <taxon>Talaromyces</taxon>
        <taxon>Talaromyces sect. Talaromyces</taxon>
    </lineage>
</organism>
<feature type="compositionally biased region" description="Low complexity" evidence="5">
    <location>
        <begin position="247"/>
        <end position="259"/>
    </location>
</feature>
<dbReference type="Proteomes" id="UP000249363">
    <property type="component" value="Unassembled WGS sequence"/>
</dbReference>
<name>A0A364KW35_TALAM</name>
<evidence type="ECO:0000256" key="5">
    <source>
        <dbReference type="SAM" id="MobiDB-lite"/>
    </source>
</evidence>
<dbReference type="GeneID" id="63792988"/>
<dbReference type="OrthoDB" id="2190947at2759"/>
<evidence type="ECO:0000256" key="2">
    <source>
        <dbReference type="ARBA" id="ARBA00022490"/>
    </source>
</evidence>
<protein>
    <submittedName>
        <fullName evidence="6">Uncharacterized protein</fullName>
    </submittedName>
</protein>
<dbReference type="EMBL" id="MIKG01000006">
    <property type="protein sequence ID" value="RAO67760.1"/>
    <property type="molecule type" value="Genomic_DNA"/>
</dbReference>
<comment type="subcellular location">
    <subcellularLocation>
        <location evidence="1">Cytoplasm</location>
    </subcellularLocation>
</comment>
<sequence>MSRHAQVEELSDSDPEEVAPSDDLLPADHIISPSIMHPSPPAAGMGMGMPPPGMAARPQPQPPQEIPKHFHCLYAVYFDKTRTRTEGRQVSSKLAVENPLARDILDACQQLGLRVGFEPEKLHPKDWANPGRVRVLLKDEDGNLLNPRVKNKHHLQTLVAQFLQAHPTDEKSPFRLRIHGLPMPDKLPDAPAAPRGWKIGKILPIHSPAYSGGGVSDNPFKDAMAEMEKLGGMPGMPGMPGLPGMPPGLMGMGEPSGSAEPKKKKEKKKGKA</sequence>
<keyword evidence="2" id="KW-0963">Cytoplasm</keyword>
<dbReference type="InterPro" id="IPR002778">
    <property type="entry name" value="Signal_recog_particle_SRP19"/>
</dbReference>
<evidence type="ECO:0000256" key="1">
    <source>
        <dbReference type="ARBA" id="ARBA00004496"/>
    </source>
</evidence>
<dbReference type="GO" id="GO:0008312">
    <property type="term" value="F:7S RNA binding"/>
    <property type="evidence" value="ECO:0007669"/>
    <property type="project" value="InterPro"/>
</dbReference>